<evidence type="ECO:0000256" key="1">
    <source>
        <dbReference type="SAM" id="Phobius"/>
    </source>
</evidence>
<dbReference type="Gene3D" id="2.170.270.10">
    <property type="entry name" value="SET domain"/>
    <property type="match status" value="1"/>
</dbReference>
<dbReference type="InParanoid" id="A0A059CHH6"/>
<evidence type="ECO:0000313" key="2">
    <source>
        <dbReference type="EMBL" id="KCW77699.1"/>
    </source>
</evidence>
<reference evidence="2" key="1">
    <citation type="submission" date="2013-07" db="EMBL/GenBank/DDBJ databases">
        <title>The genome of Eucalyptus grandis.</title>
        <authorList>
            <person name="Schmutz J."/>
            <person name="Hayes R."/>
            <person name="Myburg A."/>
            <person name="Tuskan G."/>
            <person name="Grattapaglia D."/>
            <person name="Rokhsar D.S."/>
        </authorList>
    </citation>
    <scope>NUCLEOTIDE SEQUENCE</scope>
    <source>
        <tissue evidence="2">Leaf extractions</tissue>
    </source>
</reference>
<dbReference type="Gramene" id="KCW77699">
    <property type="protein sequence ID" value="KCW77699"/>
    <property type="gene ID" value="EUGRSUZ_D02001"/>
</dbReference>
<dbReference type="eggNOG" id="KOG1220">
    <property type="taxonomic scope" value="Eukaryota"/>
</dbReference>
<dbReference type="AlphaFoldDB" id="A0A059CHH6"/>
<keyword evidence="1" id="KW-0472">Membrane</keyword>
<dbReference type="PANTHER" id="PTHR46450:SF1">
    <property type="entry name" value="INACTIVE HISTONE-LYSINE N-METHYLTRANSFERASE SUVR1-RELATED"/>
    <property type="match status" value="1"/>
</dbReference>
<feature type="transmembrane region" description="Helical" evidence="1">
    <location>
        <begin position="38"/>
        <end position="57"/>
    </location>
</feature>
<protein>
    <submittedName>
        <fullName evidence="2">Uncharacterized protein</fullName>
    </submittedName>
</protein>
<feature type="transmembrane region" description="Helical" evidence="1">
    <location>
        <begin position="63"/>
        <end position="81"/>
    </location>
</feature>
<organism evidence="2">
    <name type="scientific">Eucalyptus grandis</name>
    <name type="common">Flooded gum</name>
    <dbReference type="NCBI Taxonomy" id="71139"/>
    <lineage>
        <taxon>Eukaryota</taxon>
        <taxon>Viridiplantae</taxon>
        <taxon>Streptophyta</taxon>
        <taxon>Embryophyta</taxon>
        <taxon>Tracheophyta</taxon>
        <taxon>Spermatophyta</taxon>
        <taxon>Magnoliopsida</taxon>
        <taxon>eudicotyledons</taxon>
        <taxon>Gunneridae</taxon>
        <taxon>Pentapetalae</taxon>
        <taxon>rosids</taxon>
        <taxon>malvids</taxon>
        <taxon>Myrtales</taxon>
        <taxon>Myrtaceae</taxon>
        <taxon>Myrtoideae</taxon>
        <taxon>Eucalypteae</taxon>
        <taxon>Eucalyptus</taxon>
    </lineage>
</organism>
<gene>
    <name evidence="2" type="ORF">EUGRSUZ_D02001</name>
</gene>
<keyword evidence="1" id="KW-0812">Transmembrane</keyword>
<keyword evidence="1" id="KW-1133">Transmembrane helix</keyword>
<dbReference type="STRING" id="71139.A0A059CHH6"/>
<dbReference type="PANTHER" id="PTHR46450">
    <property type="entry name" value="INACTIVE HISTONE-LYSINE N-METHYLTRANSFERASE SUVR1-RELATED"/>
    <property type="match status" value="1"/>
</dbReference>
<dbReference type="EMBL" id="KK198756">
    <property type="protein sequence ID" value="KCW77699.1"/>
    <property type="molecule type" value="Genomic_DNA"/>
</dbReference>
<sequence>MPDSTILHDTSDLHVKRKRKIEEAHGLTRLMSSVHHPFTTYLIASLSLVLLSISPFLRSEMRIAVQIVMVTACLVQYPVLVHVQMGVFMTPEGKGWGLQALDELPKGAFVCEYIGEILTIKEMHERNLKKGDTAKRTYQVKVLNKLASTRASGVGSGSRVLTDLVEGLEEAAVAVELRLKINQSHPDLKGGSF</sequence>
<accession>A0A059CHH6</accession>
<name>A0A059CHH6_EUCGR</name>
<dbReference type="InterPro" id="IPR046341">
    <property type="entry name" value="SET_dom_sf"/>
</dbReference>
<dbReference type="SUPFAM" id="SSF82199">
    <property type="entry name" value="SET domain"/>
    <property type="match status" value="1"/>
</dbReference>
<proteinExistence type="predicted"/>